<proteinExistence type="inferred from homology"/>
<accession>A0AAV1DYI0</accession>
<evidence type="ECO:0000256" key="2">
    <source>
        <dbReference type="ARBA" id="ARBA00012708"/>
    </source>
</evidence>
<dbReference type="InterPro" id="IPR013785">
    <property type="entry name" value="Aldolase_TIM"/>
</dbReference>
<dbReference type="SUPFAM" id="SSF51445">
    <property type="entry name" value="(Trans)glycosidases"/>
    <property type="match status" value="1"/>
</dbReference>
<dbReference type="Proteomes" id="UP001161247">
    <property type="component" value="Chromosome 7"/>
</dbReference>
<dbReference type="PANTHER" id="PTHR31268">
    <property type="match status" value="1"/>
</dbReference>
<organism evidence="5 6">
    <name type="scientific">Oldenlandia corymbosa var. corymbosa</name>
    <dbReference type="NCBI Taxonomy" id="529605"/>
    <lineage>
        <taxon>Eukaryota</taxon>
        <taxon>Viridiplantae</taxon>
        <taxon>Streptophyta</taxon>
        <taxon>Embryophyta</taxon>
        <taxon>Tracheophyta</taxon>
        <taxon>Spermatophyta</taxon>
        <taxon>Magnoliopsida</taxon>
        <taxon>eudicotyledons</taxon>
        <taxon>Gunneridae</taxon>
        <taxon>Pentapetalae</taxon>
        <taxon>asterids</taxon>
        <taxon>lamiids</taxon>
        <taxon>Gentianales</taxon>
        <taxon>Rubiaceae</taxon>
        <taxon>Rubioideae</taxon>
        <taxon>Spermacoceae</taxon>
        <taxon>Hedyotis-Oldenlandia complex</taxon>
        <taxon>Oldenlandia</taxon>
    </lineage>
</organism>
<dbReference type="AlphaFoldDB" id="A0AAV1DYI0"/>
<dbReference type="Gene3D" id="3.20.20.70">
    <property type="entry name" value="Aldolase class I"/>
    <property type="match status" value="1"/>
</dbReference>
<reference evidence="5" key="1">
    <citation type="submission" date="2023-03" db="EMBL/GenBank/DDBJ databases">
        <authorList>
            <person name="Julca I."/>
        </authorList>
    </citation>
    <scope>NUCLEOTIDE SEQUENCE</scope>
</reference>
<evidence type="ECO:0000313" key="6">
    <source>
        <dbReference type="Proteomes" id="UP001161247"/>
    </source>
</evidence>
<gene>
    <name evidence="5" type="ORF">OLC1_LOCUS19970</name>
</gene>
<keyword evidence="3" id="KW-0119">Carbohydrate metabolism</keyword>
<comment type="similarity">
    <text evidence="1">Belongs to the glycosyl hydrolases 36 family.</text>
</comment>
<evidence type="ECO:0000256" key="1">
    <source>
        <dbReference type="ARBA" id="ARBA00007240"/>
    </source>
</evidence>
<dbReference type="InterPro" id="IPR008811">
    <property type="entry name" value="Glycosyl_hydrolases_36"/>
</dbReference>
<sequence length="748" mass="83115">MTVTSPCIKDGSLMVNGKVLINRVPPNITVSPIGSSAAYVGATSSVSSSKHVFSLGFLKEYRFMCLYRFKIWWMQPCTGSVAREIPIETQMLLLEVTENSEVAQSEFLSSEDTFYVLLLPLLDGRFRASLQGSPADELKFCIDSEDVNVQTNRVAEAVFINWGDNPFMLIKDSIKILEVHKTTFAHIDHKKKPAHLDWFGWCTWDAFYLGVDPIGIKKGLQGLKDGGFAPRFLIIDDGWQDLANEFHNEDDPPAAGSQFGYRLVDFKESSRFMRSGGEIGCYSLHDLVKSIKEDYGLKYVYVWHALVGYWGGVLPSSEKMKQYNPKITYPKQSPGNKENIWDGAMESLEKFGIGLVDPDKIYDFYNDYHAFLASCCVDGVKVDVQNILETLGSGHGGRISLTQKYQQALEESIARNFKENNLICCMSHNSDSIYSSKRSATARASEDFMPREPKFQTIHVASVAYNSLLLGEIVVPDWDMFQSKHDTAEFHAAARALGGCPVYVSDKPGSHDFEVLKKLVLPDGSVLRAKCAGRPTRDCLFVDPVGDGKSMLKIWNVNPFSGILGVFNCQGCGNWHLREEKQNASSSISEPVLITSQVSPTDIDSLGEIAGEQWGGDCAVYTFRSGSLTKIPKEGKIDVSLDTLQWQIFTISPVMVVTAGLEFAPIGLIDMYNSGGATHDLKFISDHSDQKVCVEVRGCGRFGSYSSRKPTGCLVDGKDEEFQYHEDDGLLVLELKGEGIVKNVEIYY</sequence>
<name>A0AAV1DYI0_OLDCO</name>
<dbReference type="InterPro" id="IPR017853">
    <property type="entry name" value="GH"/>
</dbReference>
<dbReference type="GO" id="GO:0047274">
    <property type="term" value="F:galactinol-sucrose galactosyltransferase activity"/>
    <property type="evidence" value="ECO:0007669"/>
    <property type="project" value="UniProtKB-EC"/>
</dbReference>
<dbReference type="PANTHER" id="PTHR31268:SF10">
    <property type="entry name" value="GALACTINOL--SUCROSE GALACTOSYLTRANSFERASE"/>
    <property type="match status" value="1"/>
</dbReference>
<dbReference type="Pfam" id="PF05691">
    <property type="entry name" value="Raffinose_syn"/>
    <property type="match status" value="1"/>
</dbReference>
<evidence type="ECO:0000313" key="5">
    <source>
        <dbReference type="EMBL" id="CAI9112857.1"/>
    </source>
</evidence>
<protein>
    <recommendedName>
        <fullName evidence="2">galactinol--sucrose galactosyltransferase</fullName>
        <ecNumber evidence="2">2.4.1.82</ecNumber>
    </recommendedName>
</protein>
<evidence type="ECO:0000256" key="3">
    <source>
        <dbReference type="ARBA" id="ARBA00023277"/>
    </source>
</evidence>
<comment type="catalytic activity">
    <reaction evidence="4">
        <text>alpha-D-galactosyl-(1-&gt;3)-1D-myo-inositol + sucrose = raffinose + myo-inositol</text>
        <dbReference type="Rhea" id="RHEA:20161"/>
        <dbReference type="ChEBI" id="CHEBI:16634"/>
        <dbReference type="ChEBI" id="CHEBI:17268"/>
        <dbReference type="ChEBI" id="CHEBI:17505"/>
        <dbReference type="ChEBI" id="CHEBI:17992"/>
        <dbReference type="EC" id="2.4.1.82"/>
    </reaction>
</comment>
<keyword evidence="6" id="KW-1185">Reference proteome</keyword>
<evidence type="ECO:0000256" key="4">
    <source>
        <dbReference type="ARBA" id="ARBA00049426"/>
    </source>
</evidence>
<dbReference type="EC" id="2.4.1.82" evidence="2"/>
<dbReference type="EMBL" id="OX459124">
    <property type="protein sequence ID" value="CAI9112857.1"/>
    <property type="molecule type" value="Genomic_DNA"/>
</dbReference>